<comment type="caution">
    <text evidence="1">The sequence shown here is derived from an EMBL/GenBank/DDBJ whole genome shotgun (WGS) entry which is preliminary data.</text>
</comment>
<dbReference type="Proteomes" id="UP001152797">
    <property type="component" value="Unassembled WGS sequence"/>
</dbReference>
<proteinExistence type="predicted"/>
<evidence type="ECO:0000313" key="3">
    <source>
        <dbReference type="Proteomes" id="UP001152797"/>
    </source>
</evidence>
<dbReference type="EMBL" id="CAMXCT030003520">
    <property type="protein sequence ID" value="CAL4792193.1"/>
    <property type="molecule type" value="Genomic_DNA"/>
</dbReference>
<organism evidence="1">
    <name type="scientific">Cladocopium goreaui</name>
    <dbReference type="NCBI Taxonomy" id="2562237"/>
    <lineage>
        <taxon>Eukaryota</taxon>
        <taxon>Sar</taxon>
        <taxon>Alveolata</taxon>
        <taxon>Dinophyceae</taxon>
        <taxon>Suessiales</taxon>
        <taxon>Symbiodiniaceae</taxon>
        <taxon>Cladocopium</taxon>
    </lineage>
</organism>
<evidence type="ECO:0000313" key="2">
    <source>
        <dbReference type="EMBL" id="CAL4792193.1"/>
    </source>
</evidence>
<keyword evidence="3" id="KW-1185">Reference proteome</keyword>
<sequence>MEAPVTPLDWPRIDGCPRMFQAVLEKDSDNIVEGPLKALLNSSAPSEDQPSYVLQLVGHGKGPALSLEPDGLDLGAVKACETLQRQVDPASQGHQVVGWVGEAENTIGGGDPQLLSADGLKLCGGTSER</sequence>
<dbReference type="EMBL" id="CAMXCT010003520">
    <property type="protein sequence ID" value="CAI4004881.1"/>
    <property type="molecule type" value="Genomic_DNA"/>
</dbReference>
<evidence type="ECO:0000313" key="1">
    <source>
        <dbReference type="EMBL" id="CAI4004881.1"/>
    </source>
</evidence>
<name>A0A9P1D7Y5_9DINO</name>
<protein>
    <submittedName>
        <fullName evidence="1">Uncharacterized protein</fullName>
    </submittedName>
</protein>
<dbReference type="EMBL" id="CAMXCT020003520">
    <property type="protein sequence ID" value="CAL1158256.1"/>
    <property type="molecule type" value="Genomic_DNA"/>
</dbReference>
<dbReference type="AlphaFoldDB" id="A0A9P1D7Y5"/>
<reference evidence="1" key="1">
    <citation type="submission" date="2022-10" db="EMBL/GenBank/DDBJ databases">
        <authorList>
            <person name="Chen Y."/>
            <person name="Dougan E. K."/>
            <person name="Chan C."/>
            <person name="Rhodes N."/>
            <person name="Thang M."/>
        </authorList>
    </citation>
    <scope>NUCLEOTIDE SEQUENCE</scope>
</reference>
<reference evidence="2 3" key="2">
    <citation type="submission" date="2024-05" db="EMBL/GenBank/DDBJ databases">
        <authorList>
            <person name="Chen Y."/>
            <person name="Shah S."/>
            <person name="Dougan E. K."/>
            <person name="Thang M."/>
            <person name="Chan C."/>
        </authorList>
    </citation>
    <scope>NUCLEOTIDE SEQUENCE [LARGE SCALE GENOMIC DNA]</scope>
</reference>
<accession>A0A9P1D7Y5</accession>
<gene>
    <name evidence="1" type="ORF">C1SCF055_LOCUS30650</name>
</gene>